<keyword evidence="6 11" id="KW-0560">Oxidoreductase</keyword>
<dbReference type="NCBIfam" id="NF002022">
    <property type="entry name" value="PRK00843.1"/>
    <property type="match status" value="1"/>
</dbReference>
<dbReference type="AlphaFoldDB" id="A0A2H4U5J8"/>
<evidence type="ECO:0000256" key="1">
    <source>
        <dbReference type="ARBA" id="ARBA00022490"/>
    </source>
</evidence>
<feature type="binding site" evidence="13">
    <location>
        <position position="121"/>
    </location>
    <ligand>
        <name>glycerol</name>
        <dbReference type="ChEBI" id="CHEBI:17754"/>
    </ligand>
</feature>
<comment type="subcellular location">
    <subcellularLocation>
        <location evidence="11">Cytoplasm</location>
    </subcellularLocation>
</comment>
<dbReference type="GO" id="GO:0106357">
    <property type="term" value="F:glycerol-1-phosphate dehydrogenase (NAD+) activity"/>
    <property type="evidence" value="ECO:0007669"/>
    <property type="project" value="RHEA"/>
</dbReference>
<keyword evidence="2 11" id="KW-0444">Lipid biosynthesis</keyword>
<organism evidence="15 16">
    <name type="scientific">Methanobrevibacter smithii</name>
    <dbReference type="NCBI Taxonomy" id="2173"/>
    <lineage>
        <taxon>Archaea</taxon>
        <taxon>Methanobacteriati</taxon>
        <taxon>Methanobacteriota</taxon>
        <taxon>Methanomada group</taxon>
        <taxon>Methanobacteria</taxon>
        <taxon>Methanobacteriales</taxon>
        <taxon>Methanobacteriaceae</taxon>
        <taxon>Methanobrevibacter</taxon>
    </lineage>
</organism>
<dbReference type="Proteomes" id="UP000232133">
    <property type="component" value="Chromosome"/>
</dbReference>
<evidence type="ECO:0000256" key="3">
    <source>
        <dbReference type="ARBA" id="ARBA00022723"/>
    </source>
</evidence>
<evidence type="ECO:0000313" key="15">
    <source>
        <dbReference type="EMBL" id="ATZ59402.1"/>
    </source>
</evidence>
<dbReference type="Gene3D" id="3.40.50.1970">
    <property type="match status" value="1"/>
</dbReference>
<dbReference type="InterPro" id="IPR032837">
    <property type="entry name" value="G1PDH"/>
</dbReference>
<dbReference type="GO" id="GO:0046872">
    <property type="term" value="F:metal ion binding"/>
    <property type="evidence" value="ECO:0007669"/>
    <property type="project" value="UniProtKB-KW"/>
</dbReference>
<reference evidence="15 16" key="1">
    <citation type="submission" date="2016-10" db="EMBL/GenBank/DDBJ databases">
        <authorList>
            <person name="Varghese N."/>
        </authorList>
    </citation>
    <scope>NUCLEOTIDE SEQUENCE [LARGE SCALE GENOMIC DNA]</scope>
    <source>
        <strain evidence="15 16">KB11</strain>
    </source>
</reference>
<dbReference type="EMBL" id="CP017803">
    <property type="protein sequence ID" value="ATZ59402.1"/>
    <property type="molecule type" value="Genomic_DNA"/>
</dbReference>
<keyword evidence="5 11" id="KW-0521">NADP</keyword>
<feature type="binding site" evidence="11 14">
    <location>
        <position position="125"/>
    </location>
    <ligand>
        <name>NAD(+)</name>
        <dbReference type="ChEBI" id="CHEBI:57540"/>
    </ligand>
</feature>
<dbReference type="GO" id="GO:0005737">
    <property type="term" value="C:cytoplasm"/>
    <property type="evidence" value="ECO:0007669"/>
    <property type="project" value="UniProtKB-SubCell"/>
</dbReference>
<dbReference type="Pfam" id="PF13685">
    <property type="entry name" value="Fe-ADH_2"/>
    <property type="match status" value="1"/>
</dbReference>
<dbReference type="PANTHER" id="PTHR43616:SF5">
    <property type="entry name" value="GLYCEROL DEHYDROGENASE 1"/>
    <property type="match status" value="1"/>
</dbReference>
<evidence type="ECO:0000256" key="12">
    <source>
        <dbReference type="PIRSR" id="PIRSR000112-1"/>
    </source>
</evidence>
<dbReference type="Gene3D" id="1.20.1090.10">
    <property type="entry name" value="Dehydroquinate synthase-like - alpha domain"/>
    <property type="match status" value="1"/>
</dbReference>
<comment type="function">
    <text evidence="11">Catalyzes the NAD(P)H-dependent reduction of dihydroxyacetonephosphate (DHAP or glycerone phosphate) to glycerol 1-phosphate (G1P). The G1P thus generated is used as the glycerophosphate backbone of phospholipids in the cellular membranes of Archaea.</text>
</comment>
<dbReference type="GO" id="GO:0008654">
    <property type="term" value="P:phospholipid biosynthetic process"/>
    <property type="evidence" value="ECO:0007669"/>
    <property type="project" value="UniProtKB-KW"/>
</dbReference>
<dbReference type="EC" id="1.1.1.261" evidence="11"/>
<sequence length="348" mass="37391">MNTRKIQMPREVYIGPDVIYETGEICMDLHLDNKVLVLTGPNTYDIAAKHAIESLENQDIEVDVKIVEKVSYDSVEEVSEMITPGTNVLGVGGGKVIDVAKLASYDKNVFFVSMPTTASHDGIVSPLASIKNPKTSTSAKAHAPIAVIADSKIIANSPFRLLSAGCADLISNFTAIKDWQLAHRLKNESYSESAASLSIMSAKMITDNVDSIKPGLEESARLVVKTLFSSGMAISIAGSSRPASGSEHTFSHALDKILDKPCLHGEQCGVGTILMMYLYGGDWKFIRDSLKAVGAPTSAKELGISDENVIDALTMAHTIRPERYTILGDNGISEDAAYELALKTGVIK</sequence>
<comment type="pathway">
    <text evidence="11">Membrane lipid metabolism; glycerophospholipid metabolism.</text>
</comment>
<comment type="catalytic activity">
    <reaction evidence="11">
        <text>sn-glycerol 1-phosphate + NAD(+) = dihydroxyacetone phosphate + NADH + H(+)</text>
        <dbReference type="Rhea" id="RHEA:21412"/>
        <dbReference type="ChEBI" id="CHEBI:15378"/>
        <dbReference type="ChEBI" id="CHEBI:57540"/>
        <dbReference type="ChEBI" id="CHEBI:57642"/>
        <dbReference type="ChEBI" id="CHEBI:57685"/>
        <dbReference type="ChEBI" id="CHEBI:57945"/>
        <dbReference type="EC" id="1.1.1.261"/>
    </reaction>
</comment>
<evidence type="ECO:0000256" key="13">
    <source>
        <dbReference type="PIRSR" id="PIRSR000112-2"/>
    </source>
</evidence>
<feature type="binding site" evidence="11">
    <location>
        <position position="248"/>
    </location>
    <ligand>
        <name>Zn(2+)</name>
        <dbReference type="ChEBI" id="CHEBI:29105"/>
        <note>catalytic</note>
    </ligand>
</feature>
<dbReference type="HAMAP" id="MF_00497_A">
    <property type="entry name" value="G1P_dehydrogenase_A"/>
    <property type="match status" value="1"/>
</dbReference>
<dbReference type="PIRSF" id="PIRSF000112">
    <property type="entry name" value="Glycerol_dehydrogenase"/>
    <property type="match status" value="1"/>
</dbReference>
<comment type="cofactor">
    <cofactor evidence="11 12">
        <name>Zn(2+)</name>
        <dbReference type="ChEBI" id="CHEBI:29105"/>
    </cofactor>
    <text evidence="11 12">Binds 1 zinc ion per subunit.</text>
</comment>
<dbReference type="PANTHER" id="PTHR43616">
    <property type="entry name" value="GLYCEROL DEHYDROGENASE"/>
    <property type="match status" value="1"/>
</dbReference>
<evidence type="ECO:0000256" key="8">
    <source>
        <dbReference type="ARBA" id="ARBA00023098"/>
    </source>
</evidence>
<comment type="subunit">
    <text evidence="11">Homooctamer.</text>
</comment>
<evidence type="ECO:0000256" key="2">
    <source>
        <dbReference type="ARBA" id="ARBA00022516"/>
    </source>
</evidence>
<evidence type="ECO:0000256" key="11">
    <source>
        <dbReference type="HAMAP-Rule" id="MF_00497"/>
    </source>
</evidence>
<gene>
    <name evidence="11" type="primary">egsA</name>
    <name evidence="15" type="ORF">BK798_02745</name>
</gene>
<feature type="binding site" evidence="11">
    <location>
        <position position="264"/>
    </location>
    <ligand>
        <name>Zn(2+)</name>
        <dbReference type="ChEBI" id="CHEBI:29105"/>
        <note>catalytic</note>
    </ligand>
</feature>
<dbReference type="GO" id="GO:0006650">
    <property type="term" value="P:glycerophospholipid metabolic process"/>
    <property type="evidence" value="ECO:0007669"/>
    <property type="project" value="UniProtKB-UniRule"/>
</dbReference>
<keyword evidence="10 11" id="KW-1208">Phospholipid metabolism</keyword>
<dbReference type="UniPathway" id="UPA00940"/>
<feature type="binding site" evidence="11 14">
    <location>
        <begin position="116"/>
        <end position="119"/>
    </location>
    <ligand>
        <name>NAD(+)</name>
        <dbReference type="ChEBI" id="CHEBI:57540"/>
    </ligand>
</feature>
<keyword evidence="9 11" id="KW-0594">Phospholipid biosynthesis</keyword>
<dbReference type="SUPFAM" id="SSF56796">
    <property type="entry name" value="Dehydroquinate synthase-like"/>
    <property type="match status" value="1"/>
</dbReference>
<feature type="binding site" evidence="12">
    <location>
        <position position="248"/>
    </location>
    <ligand>
        <name>glycerol</name>
        <dbReference type="ChEBI" id="CHEBI:17754"/>
    </ligand>
</feature>
<name>A0A2H4U5J8_METSM</name>
<feature type="binding site" evidence="11">
    <location>
        <position position="168"/>
    </location>
    <ligand>
        <name>Zn(2+)</name>
        <dbReference type="ChEBI" id="CHEBI:29105"/>
        <note>catalytic</note>
    </ligand>
</feature>
<proteinExistence type="inferred from homology"/>
<feature type="binding site" evidence="11">
    <location>
        <position position="252"/>
    </location>
    <ligand>
        <name>substrate</name>
    </ligand>
</feature>
<keyword evidence="4 11" id="KW-0862">Zinc</keyword>
<feature type="binding site" evidence="14">
    <location>
        <position position="127"/>
    </location>
    <ligand>
        <name>NAD(+)</name>
        <dbReference type="ChEBI" id="CHEBI:57540"/>
    </ligand>
</feature>
<protein>
    <recommendedName>
        <fullName evidence="11">Glycerol-1-phosphate dehydrogenase [NAD(P)+]</fullName>
        <shortName evidence="11">G1P dehydrogenase</shortName>
        <shortName evidence="11">G1PDH</shortName>
        <ecNumber evidence="11">1.1.1.261</ecNumber>
    </recommendedName>
    <alternativeName>
        <fullName evidence="11">Enantiomeric glycerophosphate synthase</fullName>
    </alternativeName>
    <alternativeName>
        <fullName evidence="11">sn-glycerol-1-phosphate dehydrogenase</fullName>
    </alternativeName>
</protein>
<feature type="binding site" evidence="12">
    <location>
        <position position="168"/>
    </location>
    <ligand>
        <name>glycerol</name>
        <dbReference type="ChEBI" id="CHEBI:17754"/>
    </ligand>
</feature>
<dbReference type="CDD" id="cd08173">
    <property type="entry name" value="Gro1PDH"/>
    <property type="match status" value="1"/>
</dbReference>
<evidence type="ECO:0000256" key="6">
    <source>
        <dbReference type="ARBA" id="ARBA00023002"/>
    </source>
</evidence>
<feature type="binding site" evidence="11">
    <location>
        <position position="168"/>
    </location>
    <ligand>
        <name>substrate</name>
    </ligand>
</feature>
<comment type="similarity">
    <text evidence="11">Belongs to the glycerol-1-phosphate dehydrogenase family.</text>
</comment>
<feature type="binding site" evidence="12">
    <location>
        <position position="264"/>
    </location>
    <ligand>
        <name>glycerol</name>
        <dbReference type="ChEBI" id="CHEBI:17754"/>
    </ligand>
</feature>
<dbReference type="InterPro" id="IPR016205">
    <property type="entry name" value="Glycerol_DH"/>
</dbReference>
<evidence type="ECO:0000256" key="4">
    <source>
        <dbReference type="ARBA" id="ARBA00022833"/>
    </source>
</evidence>
<accession>A0A2H4U5J8</accession>
<evidence type="ECO:0000256" key="14">
    <source>
        <dbReference type="PIRSR" id="PIRSR000112-3"/>
    </source>
</evidence>
<comment type="catalytic activity">
    <reaction evidence="11">
        <text>sn-glycerol 1-phosphate + NADP(+) = dihydroxyacetone phosphate + NADPH + H(+)</text>
        <dbReference type="Rhea" id="RHEA:21416"/>
        <dbReference type="ChEBI" id="CHEBI:15378"/>
        <dbReference type="ChEBI" id="CHEBI:57642"/>
        <dbReference type="ChEBI" id="CHEBI:57685"/>
        <dbReference type="ChEBI" id="CHEBI:57783"/>
        <dbReference type="ChEBI" id="CHEBI:58349"/>
        <dbReference type="EC" id="1.1.1.261"/>
    </reaction>
</comment>
<dbReference type="GeneID" id="35118260"/>
<evidence type="ECO:0000256" key="10">
    <source>
        <dbReference type="ARBA" id="ARBA00023264"/>
    </source>
</evidence>
<keyword evidence="1 11" id="KW-0963">Cytoplasm</keyword>
<evidence type="ECO:0000313" key="16">
    <source>
        <dbReference type="Proteomes" id="UP000232133"/>
    </source>
</evidence>
<feature type="binding site" evidence="11 14">
    <location>
        <begin position="94"/>
        <end position="98"/>
    </location>
    <ligand>
        <name>NAD(+)</name>
        <dbReference type="ChEBI" id="CHEBI:57540"/>
    </ligand>
</feature>
<keyword evidence="7 11" id="KW-0520">NAD</keyword>
<keyword evidence="3 11" id="KW-0479">Metal-binding</keyword>
<dbReference type="InterPro" id="IPR023002">
    <property type="entry name" value="G1P_dehydrogenase_arc"/>
</dbReference>
<evidence type="ECO:0000256" key="9">
    <source>
        <dbReference type="ARBA" id="ARBA00023209"/>
    </source>
</evidence>
<evidence type="ECO:0000256" key="5">
    <source>
        <dbReference type="ARBA" id="ARBA00022857"/>
    </source>
</evidence>
<dbReference type="RefSeq" id="WP_004034398.1">
    <property type="nucleotide sequence ID" value="NZ_CAABOX010000002.1"/>
</dbReference>
<evidence type="ECO:0000256" key="7">
    <source>
        <dbReference type="ARBA" id="ARBA00023027"/>
    </source>
</evidence>
<feature type="binding site" evidence="11">
    <location>
        <position position="121"/>
    </location>
    <ligand>
        <name>substrate</name>
    </ligand>
</feature>
<dbReference type="GO" id="GO:0106358">
    <property type="term" value="F:glycerol-1-phosphate dehydrogenase (NADP+) activity"/>
    <property type="evidence" value="ECO:0007669"/>
    <property type="project" value="RHEA"/>
</dbReference>
<keyword evidence="8 11" id="KW-0443">Lipid metabolism</keyword>